<gene>
    <name evidence="1" type="ORF">DCAF_LOCUS26794</name>
</gene>
<dbReference type="Proteomes" id="UP001314170">
    <property type="component" value="Unassembled WGS sequence"/>
</dbReference>
<name>A0AAV1SUT2_9ROSI</name>
<evidence type="ECO:0000313" key="2">
    <source>
        <dbReference type="Proteomes" id="UP001314170"/>
    </source>
</evidence>
<dbReference type="EMBL" id="CAWUPB010001197">
    <property type="protein sequence ID" value="CAK7356521.1"/>
    <property type="molecule type" value="Genomic_DNA"/>
</dbReference>
<dbReference type="AlphaFoldDB" id="A0AAV1SUT2"/>
<proteinExistence type="predicted"/>
<keyword evidence="2" id="KW-1185">Reference proteome</keyword>
<protein>
    <recommendedName>
        <fullName evidence="3">Transposase</fullName>
    </recommendedName>
</protein>
<reference evidence="1 2" key="1">
    <citation type="submission" date="2024-01" db="EMBL/GenBank/DDBJ databases">
        <authorList>
            <person name="Waweru B."/>
        </authorList>
    </citation>
    <scope>NUCLEOTIDE SEQUENCE [LARGE SCALE GENOMIC DNA]</scope>
</reference>
<sequence length="105" mass="12284">MVKGERPHNLKYNEITVSNMVKKIGIRFKPNKAVWRYRKMANAVERQKVKEWKSLFPQKLSNKIAQKSVEKSFSSFNDTIALKIEQREQEECGHRAVGSQLDYVS</sequence>
<organism evidence="1 2">
    <name type="scientific">Dovyalis caffra</name>
    <dbReference type="NCBI Taxonomy" id="77055"/>
    <lineage>
        <taxon>Eukaryota</taxon>
        <taxon>Viridiplantae</taxon>
        <taxon>Streptophyta</taxon>
        <taxon>Embryophyta</taxon>
        <taxon>Tracheophyta</taxon>
        <taxon>Spermatophyta</taxon>
        <taxon>Magnoliopsida</taxon>
        <taxon>eudicotyledons</taxon>
        <taxon>Gunneridae</taxon>
        <taxon>Pentapetalae</taxon>
        <taxon>rosids</taxon>
        <taxon>fabids</taxon>
        <taxon>Malpighiales</taxon>
        <taxon>Salicaceae</taxon>
        <taxon>Flacourtieae</taxon>
        <taxon>Dovyalis</taxon>
    </lineage>
</organism>
<comment type="caution">
    <text evidence="1">The sequence shown here is derived from an EMBL/GenBank/DDBJ whole genome shotgun (WGS) entry which is preliminary data.</text>
</comment>
<evidence type="ECO:0008006" key="3">
    <source>
        <dbReference type="Google" id="ProtNLM"/>
    </source>
</evidence>
<accession>A0AAV1SUT2</accession>
<evidence type="ECO:0000313" key="1">
    <source>
        <dbReference type="EMBL" id="CAK7356521.1"/>
    </source>
</evidence>